<accession>M2QJQ3</accession>
<proteinExistence type="predicted"/>
<keyword evidence="2" id="KW-1185">Reference proteome</keyword>
<protein>
    <submittedName>
        <fullName evidence="1">Uncharacterized protein</fullName>
    </submittedName>
</protein>
<dbReference type="AlphaFoldDB" id="M2QJQ3"/>
<reference evidence="1 2" key="1">
    <citation type="journal article" date="2012" name="Proc. Natl. Acad. Sci. U.S.A.">
        <title>Comparative genomics of Ceriporiopsis subvermispora and Phanerochaete chrysosporium provide insight into selective ligninolysis.</title>
        <authorList>
            <person name="Fernandez-Fueyo E."/>
            <person name="Ruiz-Duenas F.J."/>
            <person name="Ferreira P."/>
            <person name="Floudas D."/>
            <person name="Hibbett D.S."/>
            <person name="Canessa P."/>
            <person name="Larrondo L.F."/>
            <person name="James T.Y."/>
            <person name="Seelenfreund D."/>
            <person name="Lobos S."/>
            <person name="Polanco R."/>
            <person name="Tello M."/>
            <person name="Honda Y."/>
            <person name="Watanabe T."/>
            <person name="Watanabe T."/>
            <person name="Ryu J.S."/>
            <person name="Kubicek C.P."/>
            <person name="Schmoll M."/>
            <person name="Gaskell J."/>
            <person name="Hammel K.E."/>
            <person name="St John F.J."/>
            <person name="Vanden Wymelenberg A."/>
            <person name="Sabat G."/>
            <person name="Splinter BonDurant S."/>
            <person name="Syed K."/>
            <person name="Yadav J.S."/>
            <person name="Doddapaneni H."/>
            <person name="Subramanian V."/>
            <person name="Lavin J.L."/>
            <person name="Oguiza J.A."/>
            <person name="Perez G."/>
            <person name="Pisabarro A.G."/>
            <person name="Ramirez L."/>
            <person name="Santoyo F."/>
            <person name="Master E."/>
            <person name="Coutinho P.M."/>
            <person name="Henrissat B."/>
            <person name="Lombard V."/>
            <person name="Magnuson J.K."/>
            <person name="Kuees U."/>
            <person name="Hori C."/>
            <person name="Igarashi K."/>
            <person name="Samejima M."/>
            <person name="Held B.W."/>
            <person name="Barry K.W."/>
            <person name="LaButti K.M."/>
            <person name="Lapidus A."/>
            <person name="Lindquist E.A."/>
            <person name="Lucas S.M."/>
            <person name="Riley R."/>
            <person name="Salamov A.A."/>
            <person name="Hoffmeister D."/>
            <person name="Schwenk D."/>
            <person name="Hadar Y."/>
            <person name="Yarden O."/>
            <person name="de Vries R.P."/>
            <person name="Wiebenga A."/>
            <person name="Stenlid J."/>
            <person name="Eastwood D."/>
            <person name="Grigoriev I.V."/>
            <person name="Berka R.M."/>
            <person name="Blanchette R.A."/>
            <person name="Kersten P."/>
            <person name="Martinez A.T."/>
            <person name="Vicuna R."/>
            <person name="Cullen D."/>
        </authorList>
    </citation>
    <scope>NUCLEOTIDE SEQUENCE [LARGE SCALE GENOMIC DNA]</scope>
    <source>
        <strain evidence="1 2">B</strain>
    </source>
</reference>
<dbReference type="Proteomes" id="UP000016930">
    <property type="component" value="Unassembled WGS sequence"/>
</dbReference>
<dbReference type="HOGENOM" id="CLU_877156_0_0_1"/>
<sequence>MPSMSSQKQPSFEMLGDEEALVSFGDVETSTEHHVQNMYDYSMICTLDQPVEHTALPLVGQMDARYLSEASDGTIAPAVPDFSAHEEFFERYGASRTATQNTESHFDLLGGRMYASSSMYAEASRQMESPMPVLLAQYQARTVNADTQPLWRPSAYATALPQQLPATGLHDVRAIQTKDVDVPPTPPAQQYEAQHYEFHNTVPTQNTDYYSSSGIPAQSTMAPQWMDEACPLGYNNVCLACKLHRRVCKFPESDGDFHNRGPCLPCIENNPPWGCLPLRTGEAKIVLKLWKDVKDSDGKIKAINEYLRLTRGYGLRS</sequence>
<name>M2QJQ3_CERS8</name>
<organism evidence="1 2">
    <name type="scientific">Ceriporiopsis subvermispora (strain B)</name>
    <name type="common">White-rot fungus</name>
    <name type="synonym">Gelatoporia subvermispora</name>
    <dbReference type="NCBI Taxonomy" id="914234"/>
    <lineage>
        <taxon>Eukaryota</taxon>
        <taxon>Fungi</taxon>
        <taxon>Dikarya</taxon>
        <taxon>Basidiomycota</taxon>
        <taxon>Agaricomycotina</taxon>
        <taxon>Agaricomycetes</taxon>
        <taxon>Polyporales</taxon>
        <taxon>Gelatoporiaceae</taxon>
        <taxon>Gelatoporia</taxon>
    </lineage>
</organism>
<evidence type="ECO:0000313" key="2">
    <source>
        <dbReference type="Proteomes" id="UP000016930"/>
    </source>
</evidence>
<gene>
    <name evidence="1" type="ORF">CERSUDRAFT_126771</name>
</gene>
<evidence type="ECO:0000313" key="1">
    <source>
        <dbReference type="EMBL" id="EMD32340.1"/>
    </source>
</evidence>
<dbReference type="EMBL" id="KB445811">
    <property type="protein sequence ID" value="EMD32340.1"/>
    <property type="molecule type" value="Genomic_DNA"/>
</dbReference>